<evidence type="ECO:0000256" key="1">
    <source>
        <dbReference type="SAM" id="MobiDB-lite"/>
    </source>
</evidence>
<evidence type="ECO:0000313" key="3">
    <source>
        <dbReference type="EMBL" id="CAG9998333.1"/>
    </source>
</evidence>
<dbReference type="InterPro" id="IPR011050">
    <property type="entry name" value="Pectin_lyase_fold/virulence"/>
</dbReference>
<dbReference type="GO" id="GO:0004650">
    <property type="term" value="F:polygalacturonase activity"/>
    <property type="evidence" value="ECO:0007669"/>
    <property type="project" value="InterPro"/>
</dbReference>
<feature type="compositionally biased region" description="Basic and acidic residues" evidence="1">
    <location>
        <begin position="43"/>
        <end position="53"/>
    </location>
</feature>
<dbReference type="InterPro" id="IPR039279">
    <property type="entry name" value="QRT3-like"/>
</dbReference>
<feature type="domain" description="Rhamnogalacturonase A/B/Epimerase-like pectate lyase" evidence="2">
    <location>
        <begin position="137"/>
        <end position="343"/>
    </location>
</feature>
<evidence type="ECO:0000313" key="4">
    <source>
        <dbReference type="Proteomes" id="UP000754883"/>
    </source>
</evidence>
<dbReference type="Pfam" id="PF12708">
    <property type="entry name" value="Pect-lyase_RHGA_epim"/>
    <property type="match status" value="2"/>
</dbReference>
<keyword evidence="4" id="KW-1185">Reference proteome</keyword>
<dbReference type="Proteomes" id="UP000754883">
    <property type="component" value="Unassembled WGS sequence"/>
</dbReference>
<sequence>MRPAEKEPKLAPPLNYGQNSSSARIFSSGKLASNSTSPYSIPEEIREAARKVAESTPQIPKGDHSEVAAAIKQKYRSNNNDTNAPEPLEPPDGKLGQWATSTSNMSSKVSERDSGYWMVDMAKRGQSPFAPSGYKVWRNVKDYGAKGDGKTDDTAAINKAISDGGRCGPDCGSSSLYPATVYFPPGTYLVSSSIIQYYNTEFLGDPINVPTILAASSFVGLGVMTSDVYISDDESWNTDPTAYICGIHWQVAQASSLENIEFYMLYNSEVPQNTQQGIYMENGSGGFLADLTFVGGNFGAYFGNQQFTTSRLVFVNCKTAVQVHWDWAWTMHDFVIESCGTGLVIVGGAGGPMSTGQGVGSLILVDSIIANTGEAIVTSLVAENSTSFLLQNVGFFNVQTAIKDSFKNNAVLLPGGNEVIVESWGFGKISNATTNADGNVVGRESFIHGGEIPAMARSEVLLGGQKDKMGRDIFTRRRPKYYDVPQQRIMDVMALGAKGDGKTDDTPVLNAILDGAANTSSIVYFPHGVYIIKDTLRVPVGSRIIGQAWPQIMMSGDPNFLNEEKPQVGIQVGRPGEQGIVEIQGMMFSQSGATAGLIMMEWNVKDSTQGSAGMWDSHFRVGGAIGTKMLLEDCPKKTGSINPRCKGASLMMHLTPESSAYLENIWIWVADHDLDKKSQDQIDVFVGRGLLVESTHAWLWGTSVEHATESPYFQPVPPAPQPFKTGLFPNDPTFASCANNNEKGCATSWAVRIVDSSAIYMLGAGIYSWFYDYSKTCEDTRNCQQRAFEVEQSSDIWIYNLCTFAIVEMISPLGSVATKAADNVNGFLSSILAWLQGAGRTSGEREFEGFQVYDAADVGEMRNKFPEICNTALTQRIDCESTVEGFAKVSHHGTLGNDTLTDLVCQTGCGKSLKSWYDNVESSCSGYKLDNGALPVLLGARMYAGYNETCLKDESTGRYCNDIISEFTVVHNYTAMPERINYNPTSGDPRAPEIGIMPF</sequence>
<dbReference type="AlphaFoldDB" id="A0A9N9UPE5"/>
<dbReference type="PANTHER" id="PTHR33928:SF2">
    <property type="entry name" value="PECTATE LYASE SUPERFAMILY PROTEIN DOMAIN-CONTAINING PROTEIN-RELATED"/>
    <property type="match status" value="1"/>
</dbReference>
<feature type="region of interest" description="Disordered" evidence="1">
    <location>
        <begin position="1"/>
        <end position="107"/>
    </location>
</feature>
<feature type="compositionally biased region" description="Polar residues" evidence="1">
    <location>
        <begin position="16"/>
        <end position="39"/>
    </location>
</feature>
<dbReference type="CDD" id="cd23668">
    <property type="entry name" value="GH55_beta13glucanase-like"/>
    <property type="match status" value="1"/>
</dbReference>
<dbReference type="SUPFAM" id="SSF51126">
    <property type="entry name" value="Pectin lyase-like"/>
    <property type="match status" value="2"/>
</dbReference>
<feature type="domain" description="Rhamnogalacturonase A/B/Epimerase-like pectate lyase" evidence="2">
    <location>
        <begin position="491"/>
        <end position="557"/>
    </location>
</feature>
<dbReference type="EMBL" id="CABFNO020001546">
    <property type="protein sequence ID" value="CAG9998333.1"/>
    <property type="molecule type" value="Genomic_DNA"/>
</dbReference>
<protein>
    <recommendedName>
        <fullName evidence="2">Rhamnogalacturonase A/B/Epimerase-like pectate lyase domain-containing protein</fullName>
    </recommendedName>
</protein>
<reference evidence="4" key="1">
    <citation type="submission" date="2019-06" db="EMBL/GenBank/DDBJ databases">
        <authorList>
            <person name="Broberg M."/>
        </authorList>
    </citation>
    <scope>NUCLEOTIDE SEQUENCE [LARGE SCALE GENOMIC DNA]</scope>
</reference>
<dbReference type="PANTHER" id="PTHR33928">
    <property type="entry name" value="POLYGALACTURONASE QRT3"/>
    <property type="match status" value="1"/>
</dbReference>
<accession>A0A9N9UPE5</accession>
<proteinExistence type="predicted"/>
<name>A0A9N9UPE5_9HYPO</name>
<reference evidence="3 4" key="2">
    <citation type="submission" date="2021-10" db="EMBL/GenBank/DDBJ databases">
        <authorList>
            <person name="Piombo E."/>
        </authorList>
    </citation>
    <scope>NUCLEOTIDE SEQUENCE [LARGE SCALE GENOMIC DNA]</scope>
</reference>
<dbReference type="InterPro" id="IPR024535">
    <property type="entry name" value="RHGA/B-epi-like_pectate_lyase"/>
</dbReference>
<comment type="caution">
    <text evidence="3">The sequence shown here is derived from an EMBL/GenBank/DDBJ whole genome shotgun (WGS) entry which is preliminary data.</text>
</comment>
<gene>
    <name evidence="3" type="ORF">CBYS24578_00003629</name>
</gene>
<dbReference type="OrthoDB" id="5985073at2759"/>
<evidence type="ECO:0000259" key="2">
    <source>
        <dbReference type="Pfam" id="PF12708"/>
    </source>
</evidence>
<dbReference type="InterPro" id="IPR012334">
    <property type="entry name" value="Pectin_lyas_fold"/>
</dbReference>
<organism evidence="3 4">
    <name type="scientific">Clonostachys byssicola</name>
    <dbReference type="NCBI Taxonomy" id="160290"/>
    <lineage>
        <taxon>Eukaryota</taxon>
        <taxon>Fungi</taxon>
        <taxon>Dikarya</taxon>
        <taxon>Ascomycota</taxon>
        <taxon>Pezizomycotina</taxon>
        <taxon>Sordariomycetes</taxon>
        <taxon>Hypocreomycetidae</taxon>
        <taxon>Hypocreales</taxon>
        <taxon>Bionectriaceae</taxon>
        <taxon>Clonostachys</taxon>
    </lineage>
</organism>
<dbReference type="Gene3D" id="2.160.20.10">
    <property type="entry name" value="Single-stranded right-handed beta-helix, Pectin lyase-like"/>
    <property type="match status" value="2"/>
</dbReference>
<feature type="compositionally biased region" description="Polar residues" evidence="1">
    <location>
        <begin position="98"/>
        <end position="107"/>
    </location>
</feature>